<organism evidence="3 4">
    <name type="scientific">Burkholderia cepacia</name>
    <name type="common">Pseudomonas cepacia</name>
    <dbReference type="NCBI Taxonomy" id="292"/>
    <lineage>
        <taxon>Bacteria</taxon>
        <taxon>Pseudomonadati</taxon>
        <taxon>Pseudomonadota</taxon>
        <taxon>Betaproteobacteria</taxon>
        <taxon>Burkholderiales</taxon>
        <taxon>Burkholderiaceae</taxon>
        <taxon>Burkholderia</taxon>
        <taxon>Burkholderia cepacia complex</taxon>
    </lineage>
</organism>
<dbReference type="RefSeq" id="WP_134256193.1">
    <property type="nucleotide sequence ID" value="NZ_SNSG01000013.1"/>
</dbReference>
<evidence type="ECO:0000313" key="4">
    <source>
        <dbReference type="Proteomes" id="UP000298234"/>
    </source>
</evidence>
<dbReference type="GO" id="GO:0003917">
    <property type="term" value="F:DNA topoisomerase type I (single strand cut, ATP-independent) activity"/>
    <property type="evidence" value="ECO:0007669"/>
    <property type="project" value="InterPro"/>
</dbReference>
<dbReference type="GO" id="GO:0006265">
    <property type="term" value="P:DNA topological change"/>
    <property type="evidence" value="ECO:0007669"/>
    <property type="project" value="InterPro"/>
</dbReference>
<dbReference type="Gene3D" id="2.70.20.10">
    <property type="entry name" value="Topoisomerase I, domain 3"/>
    <property type="match status" value="1"/>
</dbReference>
<dbReference type="EMBL" id="SNSQ01000016">
    <property type="protein sequence ID" value="TEU47484.1"/>
    <property type="molecule type" value="Genomic_DNA"/>
</dbReference>
<keyword evidence="1" id="KW-0413">Isomerase</keyword>
<dbReference type="PANTHER" id="PTHR11390:SF21">
    <property type="entry name" value="DNA TOPOISOMERASE 3-ALPHA"/>
    <property type="match status" value="1"/>
</dbReference>
<dbReference type="Proteomes" id="UP000298234">
    <property type="component" value="Unassembled WGS sequence"/>
</dbReference>
<dbReference type="GO" id="GO:0006281">
    <property type="term" value="P:DNA repair"/>
    <property type="evidence" value="ECO:0007669"/>
    <property type="project" value="TreeGrafter"/>
</dbReference>
<comment type="caution">
    <text evidence="3">The sequence shown here is derived from an EMBL/GenBank/DDBJ whole genome shotgun (WGS) entry which is preliminary data.</text>
</comment>
<dbReference type="Pfam" id="PF01131">
    <property type="entry name" value="Topoisom_bac"/>
    <property type="match status" value="1"/>
</dbReference>
<dbReference type="GO" id="GO:0043597">
    <property type="term" value="C:cytoplasmic replication fork"/>
    <property type="evidence" value="ECO:0007669"/>
    <property type="project" value="TreeGrafter"/>
</dbReference>
<dbReference type="GO" id="GO:0003677">
    <property type="term" value="F:DNA binding"/>
    <property type="evidence" value="ECO:0007669"/>
    <property type="project" value="InterPro"/>
</dbReference>
<reference evidence="3 4" key="1">
    <citation type="submission" date="2019-03" db="EMBL/GenBank/DDBJ databases">
        <title>Burkholderia cepacia outbreak.</title>
        <authorList>
            <person name="Farzana R."/>
            <person name="Walsh T.R."/>
        </authorList>
    </citation>
    <scope>NUCLEOTIDE SEQUENCE [LARGE SCALE GENOMIC DNA]</scope>
    <source>
        <strain evidence="4">d13</strain>
    </source>
</reference>
<dbReference type="PROSITE" id="PS52039">
    <property type="entry name" value="TOPO_IA_2"/>
    <property type="match status" value="1"/>
</dbReference>
<evidence type="ECO:0000256" key="1">
    <source>
        <dbReference type="ARBA" id="ARBA00023235"/>
    </source>
</evidence>
<dbReference type="Gene3D" id="1.10.460.10">
    <property type="entry name" value="Topoisomerase I, domain 2"/>
    <property type="match status" value="1"/>
</dbReference>
<evidence type="ECO:0000313" key="3">
    <source>
        <dbReference type="EMBL" id="TEU47484.1"/>
    </source>
</evidence>
<dbReference type="InterPro" id="IPR013824">
    <property type="entry name" value="Topo_IA_cen_sub1"/>
</dbReference>
<dbReference type="InterPro" id="IPR013825">
    <property type="entry name" value="Topo_IA_cen_sub2"/>
</dbReference>
<evidence type="ECO:0000259" key="2">
    <source>
        <dbReference type="PROSITE" id="PS52039"/>
    </source>
</evidence>
<feature type="domain" description="Topo IA-type catalytic" evidence="2">
    <location>
        <begin position="1"/>
        <end position="158"/>
    </location>
</feature>
<sequence length="270" mass="28798">MAEVIEWKVGLRGDKVLEVGVDAKETSPPKPYNQGTLIAAMKNAARNIENDGLREALRDAGGIGTPATRAAIIENVISKRMVTEDKRSGALDITERGEAILAVIPAQYKDPATTAVWEGYLSQIQTTANPALVEKFYAAQVQSAKQLVEKLSAVKATLPGEVPLAEDTACVAVDCSNGGTLSMRVGSKGAYWQCGKCSQTFNDDGGSPIKRVARAPVEPLSGDGEQCAKCGKGVMKTIGARDSKRFLKCQAEKCGQSLFPVEGGWEPRQR</sequence>
<gene>
    <name evidence="3" type="ORF">E3D37_15885</name>
</gene>
<dbReference type="AlphaFoldDB" id="A0AAX2RMQ4"/>
<dbReference type="PANTHER" id="PTHR11390">
    <property type="entry name" value="PROKARYOTIC DNA TOPOISOMERASE"/>
    <property type="match status" value="1"/>
</dbReference>
<protein>
    <recommendedName>
        <fullName evidence="2">Topo IA-type catalytic domain-containing protein</fullName>
    </recommendedName>
</protein>
<dbReference type="SUPFAM" id="SSF56712">
    <property type="entry name" value="Prokaryotic type I DNA topoisomerase"/>
    <property type="match status" value="1"/>
</dbReference>
<dbReference type="InterPro" id="IPR000380">
    <property type="entry name" value="Topo_IA"/>
</dbReference>
<accession>A0AAX2RMQ4</accession>
<dbReference type="GO" id="GO:0006310">
    <property type="term" value="P:DNA recombination"/>
    <property type="evidence" value="ECO:0007669"/>
    <property type="project" value="TreeGrafter"/>
</dbReference>
<name>A0AAX2RMQ4_BURCE</name>
<dbReference type="InterPro" id="IPR013497">
    <property type="entry name" value="Topo_IA_cen"/>
</dbReference>
<dbReference type="InterPro" id="IPR023405">
    <property type="entry name" value="Topo_IA_core_domain"/>
</dbReference>
<proteinExistence type="predicted"/>